<dbReference type="SUPFAM" id="SSF53474">
    <property type="entry name" value="alpha/beta-Hydrolases"/>
    <property type="match status" value="1"/>
</dbReference>
<reference evidence="1 2" key="1">
    <citation type="submission" date="2018-02" db="EMBL/GenBank/DDBJ databases">
        <title>Subsurface microbial communities from deep shales in Ohio and West Virginia, USA.</title>
        <authorList>
            <person name="Wrighton K."/>
        </authorList>
    </citation>
    <scope>NUCLEOTIDE SEQUENCE [LARGE SCALE GENOMIC DNA]</scope>
    <source>
        <strain evidence="1 2">OWC-G53F</strain>
    </source>
</reference>
<dbReference type="Proteomes" id="UP000238071">
    <property type="component" value="Unassembled WGS sequence"/>
</dbReference>
<dbReference type="OrthoDB" id="264572at2"/>
<comment type="caution">
    <text evidence="1">The sequence shown here is derived from an EMBL/GenBank/DDBJ whole genome shotgun (WGS) entry which is preliminary data.</text>
</comment>
<evidence type="ECO:0000313" key="2">
    <source>
        <dbReference type="Proteomes" id="UP000238071"/>
    </source>
</evidence>
<protein>
    <submittedName>
        <fullName evidence="1">Uncharacterized protein UPF0227</fullName>
    </submittedName>
</protein>
<dbReference type="InterPro" id="IPR029058">
    <property type="entry name" value="AB_hydrolase_fold"/>
</dbReference>
<dbReference type="Gene3D" id="3.40.50.1820">
    <property type="entry name" value="alpha/beta hydrolase"/>
    <property type="match status" value="1"/>
</dbReference>
<name>A0A2S6GZX2_9GAMM</name>
<dbReference type="Pfam" id="PF05728">
    <property type="entry name" value="UPF0227"/>
    <property type="match status" value="1"/>
</dbReference>
<proteinExistence type="predicted"/>
<gene>
    <name evidence="1" type="ORF">B0F88_108139</name>
</gene>
<dbReference type="RefSeq" id="WP_104424047.1">
    <property type="nucleotide sequence ID" value="NZ_PTIY01000008.1"/>
</dbReference>
<sequence>MQKLVIYNHGKDSIPWGEKTLQFADVAKHYGYAFESPDYREQLDPDKRAGQLLAMDLSGYDEIVLIGSSMGAYVATVASASIKPKGLFLLAPAFYLPGYRQTEFKPTAEEIRVFHGWRDDIVPPENAWRFCQSYRVRLNLYDTDHRMLSVMPQLSDEFSRFLAGLKGQAI</sequence>
<evidence type="ECO:0000313" key="1">
    <source>
        <dbReference type="EMBL" id="PPK70784.1"/>
    </source>
</evidence>
<dbReference type="AlphaFoldDB" id="A0A2S6GZX2"/>
<accession>A0A2S6GZX2</accession>
<organism evidence="1 2">
    <name type="scientific">Methylobacter tundripaludum</name>
    <dbReference type="NCBI Taxonomy" id="173365"/>
    <lineage>
        <taxon>Bacteria</taxon>
        <taxon>Pseudomonadati</taxon>
        <taxon>Pseudomonadota</taxon>
        <taxon>Gammaproteobacteria</taxon>
        <taxon>Methylococcales</taxon>
        <taxon>Methylococcaceae</taxon>
        <taxon>Methylobacter</taxon>
    </lineage>
</organism>
<dbReference type="EMBL" id="PTIY01000008">
    <property type="protein sequence ID" value="PPK70784.1"/>
    <property type="molecule type" value="Genomic_DNA"/>
</dbReference>
<keyword evidence="2" id="KW-1185">Reference proteome</keyword>
<dbReference type="InterPro" id="IPR008886">
    <property type="entry name" value="UPF0227/Esterase_YqiA"/>
</dbReference>